<feature type="transmembrane region" description="Helical" evidence="1">
    <location>
        <begin position="200"/>
        <end position="219"/>
    </location>
</feature>
<feature type="transmembrane region" description="Helical" evidence="1">
    <location>
        <begin position="78"/>
        <end position="100"/>
    </location>
</feature>
<keyword evidence="1" id="KW-0812">Transmembrane</keyword>
<dbReference type="AlphaFoldDB" id="A0A2N3WJJ5"/>
<feature type="transmembrane region" description="Helical" evidence="1">
    <location>
        <begin position="160"/>
        <end position="180"/>
    </location>
</feature>
<dbReference type="Proteomes" id="UP000233750">
    <property type="component" value="Unassembled WGS sequence"/>
</dbReference>
<evidence type="ECO:0000313" key="2">
    <source>
        <dbReference type="EMBL" id="PKV94044.1"/>
    </source>
</evidence>
<evidence type="ECO:0000313" key="3">
    <source>
        <dbReference type="Proteomes" id="UP000233750"/>
    </source>
</evidence>
<comment type="caution">
    <text evidence="2">The sequence shown here is derived from an EMBL/GenBank/DDBJ whole genome shotgun (WGS) entry which is preliminary data.</text>
</comment>
<accession>A0A2N3WJJ5</accession>
<keyword evidence="1" id="KW-0472">Membrane</keyword>
<gene>
    <name evidence="2" type="ORF">ATK30_4913</name>
</gene>
<sequence>MDRASPWNQFGELAATALALLAAAAAGAELFALSATERWQFQDLLLYVGAPAAGLLILVVVVAAALRWQRLVRGIGLGAAAGVVATVGLEAVRITGFRVFDSMPGDLPTLMGVKATGRIMLGPDTAATIIGYADHFWNGAMFGVIFALVVGGFPARRGAWVAAVIGAVYGLALGFGFVTGPVPRSLGIGGIFSTVGVGEFQTTVYLAHLVFGALLGLLVHRFGSGVTPLWTAVLRLGRTVMGREGTAATRHRK</sequence>
<keyword evidence="1" id="KW-1133">Transmembrane helix</keyword>
<dbReference type="RefSeq" id="WP_013673465.1">
    <property type="nucleotide sequence ID" value="NZ_PJMY01000003.1"/>
</dbReference>
<proteinExistence type="predicted"/>
<keyword evidence="3" id="KW-1185">Reference proteome</keyword>
<name>A0A2N3WJJ5_9PSEU</name>
<feature type="transmembrane region" description="Helical" evidence="1">
    <location>
        <begin position="44"/>
        <end position="66"/>
    </location>
</feature>
<reference evidence="2 3" key="1">
    <citation type="submission" date="2017-12" db="EMBL/GenBank/DDBJ databases">
        <title>Sequencing the genomes of 1000 Actinobacteria strains.</title>
        <authorList>
            <person name="Klenk H.-P."/>
        </authorList>
    </citation>
    <scope>NUCLEOTIDE SEQUENCE [LARGE SCALE GENOMIC DNA]</scope>
    <source>
        <strain evidence="2 3">DSM 45165</strain>
    </source>
</reference>
<organism evidence="2 3">
    <name type="scientific">Amycolatopsis echigonensis</name>
    <dbReference type="NCBI Taxonomy" id="2576905"/>
    <lineage>
        <taxon>Bacteria</taxon>
        <taxon>Bacillati</taxon>
        <taxon>Actinomycetota</taxon>
        <taxon>Actinomycetes</taxon>
        <taxon>Pseudonocardiales</taxon>
        <taxon>Pseudonocardiaceae</taxon>
        <taxon>Amycolatopsis</taxon>
    </lineage>
</organism>
<protein>
    <submittedName>
        <fullName evidence="2">Uncharacterized protein</fullName>
    </submittedName>
</protein>
<evidence type="ECO:0000256" key="1">
    <source>
        <dbReference type="SAM" id="Phobius"/>
    </source>
</evidence>
<dbReference type="EMBL" id="PJMY01000003">
    <property type="protein sequence ID" value="PKV94044.1"/>
    <property type="molecule type" value="Genomic_DNA"/>
</dbReference>
<feature type="transmembrane region" description="Helical" evidence="1">
    <location>
        <begin position="135"/>
        <end position="153"/>
    </location>
</feature>